<name>A0A1H6BYV4_9RHOB</name>
<dbReference type="OrthoDB" id="7862430at2"/>
<evidence type="ECO:0000313" key="2">
    <source>
        <dbReference type="Proteomes" id="UP000236752"/>
    </source>
</evidence>
<dbReference type="RefSeq" id="WP_103911968.1">
    <property type="nucleotide sequence ID" value="NZ_FNUZ01000011.1"/>
</dbReference>
<sequence length="102" mass="11229">MTVVKTQISDVTYNAAEQAFEAMVTFHTGTGITRVPSRFEASLDTDFEAATKGLMAAARENLNRRDALMSRIVETGIRSSRAGERKLTGIQRWFGQFLGQAA</sequence>
<gene>
    <name evidence="1" type="ORF">SAMN04488045_3881</name>
</gene>
<evidence type="ECO:0000313" key="1">
    <source>
        <dbReference type="EMBL" id="SEG65878.1"/>
    </source>
</evidence>
<dbReference type="Proteomes" id="UP000236752">
    <property type="component" value="Unassembled WGS sequence"/>
</dbReference>
<protein>
    <submittedName>
        <fullName evidence="1">Uncharacterized protein</fullName>
    </submittedName>
</protein>
<proteinExistence type="predicted"/>
<dbReference type="AlphaFoldDB" id="A0A1H6BYV4"/>
<accession>A0A1H6BYV4</accession>
<dbReference type="EMBL" id="FNUZ01000011">
    <property type="protein sequence ID" value="SEG65878.1"/>
    <property type="molecule type" value="Genomic_DNA"/>
</dbReference>
<organism evidence="1 2">
    <name type="scientific">Thalassococcus halodurans</name>
    <dbReference type="NCBI Taxonomy" id="373675"/>
    <lineage>
        <taxon>Bacteria</taxon>
        <taxon>Pseudomonadati</taxon>
        <taxon>Pseudomonadota</taxon>
        <taxon>Alphaproteobacteria</taxon>
        <taxon>Rhodobacterales</taxon>
        <taxon>Roseobacteraceae</taxon>
        <taxon>Thalassococcus</taxon>
    </lineage>
</organism>
<reference evidence="1 2" key="1">
    <citation type="submission" date="2016-10" db="EMBL/GenBank/DDBJ databases">
        <authorList>
            <person name="de Groot N.N."/>
        </authorList>
    </citation>
    <scope>NUCLEOTIDE SEQUENCE [LARGE SCALE GENOMIC DNA]</scope>
    <source>
        <strain evidence="1 2">DSM 26915</strain>
    </source>
</reference>
<keyword evidence="2" id="KW-1185">Reference proteome</keyword>